<dbReference type="PROSITE" id="PS01124">
    <property type="entry name" value="HTH_ARAC_FAMILY_2"/>
    <property type="match status" value="1"/>
</dbReference>
<feature type="domain" description="Response regulatory" evidence="8">
    <location>
        <begin position="2"/>
        <end position="119"/>
    </location>
</feature>
<dbReference type="EMBL" id="DWXX01000034">
    <property type="protein sequence ID" value="HJB58396.1"/>
    <property type="molecule type" value="Genomic_DNA"/>
</dbReference>
<feature type="domain" description="HTH araC/xylS-type" evidence="7">
    <location>
        <begin position="426"/>
        <end position="524"/>
    </location>
</feature>
<dbReference type="AlphaFoldDB" id="A0A9D2S738"/>
<name>A0A9D2S738_9FIRM</name>
<dbReference type="InterPro" id="IPR018060">
    <property type="entry name" value="HTH_AraC"/>
</dbReference>
<evidence type="ECO:0000259" key="8">
    <source>
        <dbReference type="PROSITE" id="PS50110"/>
    </source>
</evidence>
<protein>
    <recommendedName>
        <fullName evidence="1">Stage 0 sporulation protein A homolog</fullName>
    </recommendedName>
</protein>
<keyword evidence="3" id="KW-0238">DNA-binding</keyword>
<evidence type="ECO:0000313" key="10">
    <source>
        <dbReference type="Proteomes" id="UP000824211"/>
    </source>
</evidence>
<evidence type="ECO:0000256" key="2">
    <source>
        <dbReference type="ARBA" id="ARBA00023015"/>
    </source>
</evidence>
<dbReference type="GO" id="GO:0043565">
    <property type="term" value="F:sequence-specific DNA binding"/>
    <property type="evidence" value="ECO:0007669"/>
    <property type="project" value="InterPro"/>
</dbReference>
<evidence type="ECO:0000313" key="9">
    <source>
        <dbReference type="EMBL" id="HJB58396.1"/>
    </source>
</evidence>
<evidence type="ECO:0000256" key="1">
    <source>
        <dbReference type="ARBA" id="ARBA00018672"/>
    </source>
</evidence>
<dbReference type="GO" id="GO:0000160">
    <property type="term" value="P:phosphorelay signal transduction system"/>
    <property type="evidence" value="ECO:0007669"/>
    <property type="project" value="InterPro"/>
</dbReference>
<dbReference type="Proteomes" id="UP000824211">
    <property type="component" value="Unassembled WGS sequence"/>
</dbReference>
<evidence type="ECO:0000259" key="7">
    <source>
        <dbReference type="PROSITE" id="PS01124"/>
    </source>
</evidence>
<dbReference type="InterPro" id="IPR009057">
    <property type="entry name" value="Homeodomain-like_sf"/>
</dbReference>
<dbReference type="SMART" id="SM00342">
    <property type="entry name" value="HTH_ARAC"/>
    <property type="match status" value="1"/>
</dbReference>
<comment type="caution">
    <text evidence="9">The sequence shown here is derived from an EMBL/GenBank/DDBJ whole genome shotgun (WGS) entry which is preliminary data.</text>
</comment>
<sequence length="526" mass="58945">MKLLIVDDQRSVVQGLLHCTDWAALGFDQVEGALNAIDARASLQRREAEVMLCDIEMPVESGLDLLKWMRGEGMRTRCIFLTAYAKFQYAQEAVRLGGFDYIMQPAPYAQVIEAVEKALREVRAERASQELAGRGALFDEQKKALVWGLLRDFLMGAAAEGNLAAFEELGLIPLRGQAAWLALMQPLRWQDGRAPWDPAVLGLAVDNICGEVFAPLEVFSAAVVMPQEQTLAIVLQSREGEALERDLLARQLTYLQSACSQYLHLSAAFYLTGPEPFAKAGQMWQALLEKKSENVALKSGVYTGPGGGRAEPFHIPQIAGWRRLLQEGYPLAMEQEACQLLDQLAANNRLDRTTLRYFYQDFMRMLFTAPGPGQEGVRDMFREPDALELYRNGMKTVDDMKALIHYAALGREGSPSPDSQDQDAVALICRYVAGHLQDELRREELAEAAHLNPDYLNRLFKKEMGLTLKEYVIRQKMEEARSLLRTTALPVSLIAAKVGYSNFAHFSASYKKLYGRSPQEERQNTP</sequence>
<dbReference type="GO" id="GO:0003700">
    <property type="term" value="F:DNA-binding transcription factor activity"/>
    <property type="evidence" value="ECO:0007669"/>
    <property type="project" value="InterPro"/>
</dbReference>
<evidence type="ECO:0000256" key="4">
    <source>
        <dbReference type="ARBA" id="ARBA00023163"/>
    </source>
</evidence>
<gene>
    <name evidence="9" type="ORF">H9771_01840</name>
</gene>
<keyword evidence="6" id="KW-0597">Phosphoprotein</keyword>
<accession>A0A9D2S738</accession>
<dbReference type="InterPro" id="IPR011006">
    <property type="entry name" value="CheY-like_superfamily"/>
</dbReference>
<dbReference type="Pfam" id="PF12833">
    <property type="entry name" value="HTH_18"/>
    <property type="match status" value="1"/>
</dbReference>
<comment type="function">
    <text evidence="5">May play the central regulatory role in sporulation. It may be an element of the effector pathway responsible for the activation of sporulation genes in response to nutritional stress. Spo0A may act in concert with spo0H (a sigma factor) to control the expression of some genes that are critical to the sporulation process.</text>
</comment>
<dbReference type="PROSITE" id="PS50110">
    <property type="entry name" value="RESPONSE_REGULATORY"/>
    <property type="match status" value="1"/>
</dbReference>
<feature type="modified residue" description="4-aspartylphosphate" evidence="6">
    <location>
        <position position="54"/>
    </location>
</feature>
<dbReference type="Gene3D" id="3.40.50.2300">
    <property type="match status" value="1"/>
</dbReference>
<keyword evidence="4" id="KW-0804">Transcription</keyword>
<proteinExistence type="predicted"/>
<dbReference type="PANTHER" id="PTHR43280:SF2">
    <property type="entry name" value="HTH-TYPE TRANSCRIPTIONAL REGULATOR EXSA"/>
    <property type="match status" value="1"/>
</dbReference>
<organism evidence="9 10">
    <name type="scientific">Candidatus Faecalibacterium faecipullorum</name>
    <dbReference type="NCBI Taxonomy" id="2838578"/>
    <lineage>
        <taxon>Bacteria</taxon>
        <taxon>Bacillati</taxon>
        <taxon>Bacillota</taxon>
        <taxon>Clostridia</taxon>
        <taxon>Eubacteriales</taxon>
        <taxon>Oscillospiraceae</taxon>
        <taxon>Faecalibacterium</taxon>
    </lineage>
</organism>
<keyword evidence="2" id="KW-0805">Transcription regulation</keyword>
<dbReference type="Pfam" id="PF00072">
    <property type="entry name" value="Response_reg"/>
    <property type="match status" value="1"/>
</dbReference>
<evidence type="ECO:0000256" key="3">
    <source>
        <dbReference type="ARBA" id="ARBA00023125"/>
    </source>
</evidence>
<dbReference type="InterPro" id="IPR001789">
    <property type="entry name" value="Sig_transdc_resp-reg_receiver"/>
</dbReference>
<dbReference type="SUPFAM" id="SSF46689">
    <property type="entry name" value="Homeodomain-like"/>
    <property type="match status" value="2"/>
</dbReference>
<dbReference type="SMART" id="SM00448">
    <property type="entry name" value="REC"/>
    <property type="match status" value="1"/>
</dbReference>
<reference evidence="9" key="1">
    <citation type="journal article" date="2021" name="PeerJ">
        <title>Extensive microbial diversity within the chicken gut microbiome revealed by metagenomics and culture.</title>
        <authorList>
            <person name="Gilroy R."/>
            <person name="Ravi A."/>
            <person name="Getino M."/>
            <person name="Pursley I."/>
            <person name="Horton D.L."/>
            <person name="Alikhan N.F."/>
            <person name="Baker D."/>
            <person name="Gharbi K."/>
            <person name="Hall N."/>
            <person name="Watson M."/>
            <person name="Adriaenssens E.M."/>
            <person name="Foster-Nyarko E."/>
            <person name="Jarju S."/>
            <person name="Secka A."/>
            <person name="Antonio M."/>
            <person name="Oren A."/>
            <person name="Chaudhuri R.R."/>
            <person name="La Ragione R."/>
            <person name="Hildebrand F."/>
            <person name="Pallen M.J."/>
        </authorList>
    </citation>
    <scope>NUCLEOTIDE SEQUENCE</scope>
    <source>
        <strain evidence="9">ChiHjej9B8-13557</strain>
    </source>
</reference>
<evidence type="ECO:0000256" key="6">
    <source>
        <dbReference type="PROSITE-ProRule" id="PRU00169"/>
    </source>
</evidence>
<dbReference type="SUPFAM" id="SSF52172">
    <property type="entry name" value="CheY-like"/>
    <property type="match status" value="1"/>
</dbReference>
<reference evidence="9" key="2">
    <citation type="submission" date="2021-04" db="EMBL/GenBank/DDBJ databases">
        <authorList>
            <person name="Gilroy R."/>
        </authorList>
    </citation>
    <scope>NUCLEOTIDE SEQUENCE</scope>
    <source>
        <strain evidence="9">ChiHjej9B8-13557</strain>
    </source>
</reference>
<dbReference type="PANTHER" id="PTHR43280">
    <property type="entry name" value="ARAC-FAMILY TRANSCRIPTIONAL REGULATOR"/>
    <property type="match status" value="1"/>
</dbReference>
<evidence type="ECO:0000256" key="5">
    <source>
        <dbReference type="ARBA" id="ARBA00024867"/>
    </source>
</evidence>
<dbReference type="Gene3D" id="1.10.10.60">
    <property type="entry name" value="Homeodomain-like"/>
    <property type="match status" value="2"/>
</dbReference>
<dbReference type="CDD" id="cd17536">
    <property type="entry name" value="REC_YesN-like"/>
    <property type="match status" value="1"/>
</dbReference>